<proteinExistence type="predicted"/>
<gene>
    <name evidence="2" type="ORF">ABNG02_15595</name>
    <name evidence="1" type="ORF">GCM10008994_13700</name>
</gene>
<organism evidence="1 3">
    <name type="scientific">Halorubrum ejinorense</name>
    <dbReference type="NCBI Taxonomy" id="425309"/>
    <lineage>
        <taxon>Archaea</taxon>
        <taxon>Methanobacteriati</taxon>
        <taxon>Methanobacteriota</taxon>
        <taxon>Stenosarchaea group</taxon>
        <taxon>Halobacteria</taxon>
        <taxon>Halobacteriales</taxon>
        <taxon>Haloferacaceae</taxon>
        <taxon>Halorubrum</taxon>
    </lineage>
</organism>
<dbReference type="Proteomes" id="UP001567571">
    <property type="component" value="Unassembled WGS sequence"/>
</dbReference>
<dbReference type="EMBL" id="BAAADQ010000005">
    <property type="protein sequence ID" value="GAA0539844.1"/>
    <property type="molecule type" value="Genomic_DNA"/>
</dbReference>
<evidence type="ECO:0000313" key="4">
    <source>
        <dbReference type="Proteomes" id="UP001567571"/>
    </source>
</evidence>
<comment type="caution">
    <text evidence="1">The sequence shown here is derived from an EMBL/GenBank/DDBJ whole genome shotgun (WGS) entry which is preliminary data.</text>
</comment>
<dbReference type="Proteomes" id="UP001501425">
    <property type="component" value="Unassembled WGS sequence"/>
</dbReference>
<dbReference type="AlphaFoldDB" id="A0AAV3STC2"/>
<sequence>MAVSSGPFCGALGCREDAEVVIENRYGKRYACDEHADDGEVVGDA</sequence>
<name>A0AAV3STC2_9EURY</name>
<evidence type="ECO:0000313" key="2">
    <source>
        <dbReference type="EMBL" id="MEZ3168738.1"/>
    </source>
</evidence>
<reference evidence="1" key="2">
    <citation type="submission" date="2023-12" db="EMBL/GenBank/DDBJ databases">
        <authorList>
            <person name="Sun Q."/>
            <person name="Inoue M."/>
        </authorList>
    </citation>
    <scope>NUCLEOTIDE SEQUENCE</scope>
    <source>
        <strain evidence="1">JCM 14265</strain>
    </source>
</reference>
<dbReference type="EMBL" id="JBEDNW010000010">
    <property type="protein sequence ID" value="MEZ3168738.1"/>
    <property type="molecule type" value="Genomic_DNA"/>
</dbReference>
<evidence type="ECO:0000313" key="3">
    <source>
        <dbReference type="Proteomes" id="UP001501425"/>
    </source>
</evidence>
<evidence type="ECO:0000313" key="1">
    <source>
        <dbReference type="EMBL" id="GAA0539844.1"/>
    </source>
</evidence>
<reference evidence="2 4" key="3">
    <citation type="submission" date="2024-06" db="EMBL/GenBank/DDBJ databases">
        <title>Halorubrum miltondacostae sp. nov., a potential PHA producer isolated from an inland solar saltern in Rio Maior, Portugal.</title>
        <authorList>
            <person name="Albuquerque L."/>
            <person name="Viver T."/>
            <person name="Barroso C."/>
            <person name="Claudino R."/>
            <person name="Galvan M."/>
            <person name="Simoes G."/>
            <person name="Lobo Da Cunha A."/>
            <person name="Egas C."/>
        </authorList>
    </citation>
    <scope>NUCLEOTIDE SEQUENCE [LARGE SCALE GENOMIC DNA]</scope>
    <source>
        <strain evidence="2 4">DSM 18646</strain>
    </source>
</reference>
<protein>
    <submittedName>
        <fullName evidence="1">Uncharacterized protein</fullName>
    </submittedName>
</protein>
<keyword evidence="4" id="KW-1185">Reference proteome</keyword>
<accession>A0AAV3STC2</accession>
<reference evidence="1" key="1">
    <citation type="journal article" date="2014" name="Int. J. Syst. Evol. Microbiol.">
        <title>Complete genome sequence of Corynebacterium casei LMG S-19264T (=DSM 44701T), isolated from a smear-ripened cheese.</title>
        <authorList>
            <consortium name="US DOE Joint Genome Institute (JGI-PGF)"/>
            <person name="Walter F."/>
            <person name="Albersmeier A."/>
            <person name="Kalinowski J."/>
            <person name="Ruckert C."/>
        </authorList>
    </citation>
    <scope>NUCLEOTIDE SEQUENCE</scope>
    <source>
        <strain evidence="1">JCM 14265</strain>
    </source>
</reference>
<dbReference type="RefSeq" id="WP_343777755.1">
    <property type="nucleotide sequence ID" value="NZ_BAAADQ010000005.1"/>
</dbReference>